<dbReference type="CDD" id="cd04673">
    <property type="entry name" value="NUDIX_ADPRase"/>
    <property type="match status" value="1"/>
</dbReference>
<comment type="caution">
    <text evidence="4">The sequence shown here is derived from an EMBL/GenBank/DDBJ whole genome shotgun (WGS) entry which is preliminary data.</text>
</comment>
<dbReference type="GO" id="GO:0016787">
    <property type="term" value="F:hydrolase activity"/>
    <property type="evidence" value="ECO:0007669"/>
    <property type="project" value="UniProtKB-KW"/>
</dbReference>
<protein>
    <recommendedName>
        <fullName evidence="3">Nudix hydrolase domain-containing protein</fullName>
    </recommendedName>
</protein>
<dbReference type="PROSITE" id="PS51462">
    <property type="entry name" value="NUDIX"/>
    <property type="match status" value="1"/>
</dbReference>
<dbReference type="PANTHER" id="PTHR43046">
    <property type="entry name" value="GDP-MANNOSE MANNOSYL HYDROLASE"/>
    <property type="match status" value="1"/>
</dbReference>
<evidence type="ECO:0000313" key="4">
    <source>
        <dbReference type="EMBL" id="KPV46176.1"/>
    </source>
</evidence>
<dbReference type="PRINTS" id="PR00502">
    <property type="entry name" value="NUDIXFAMILY"/>
</dbReference>
<dbReference type="Proteomes" id="UP000050515">
    <property type="component" value="Unassembled WGS sequence"/>
</dbReference>
<accession>A0A0P9ER58</accession>
<gene>
    <name evidence="4" type="ORF">SE19_06665</name>
</gene>
<keyword evidence="2" id="KW-0378">Hydrolase</keyword>
<dbReference type="InterPro" id="IPR015797">
    <property type="entry name" value="NUDIX_hydrolase-like_dom_sf"/>
</dbReference>
<feature type="domain" description="Nudix hydrolase" evidence="3">
    <location>
        <begin position="4"/>
        <end position="129"/>
    </location>
</feature>
<dbReference type="RefSeq" id="WP_054964342.1">
    <property type="nucleotide sequence ID" value="NZ_JBBYJF010000004.1"/>
</dbReference>
<dbReference type="InterPro" id="IPR000086">
    <property type="entry name" value="NUDIX_hydrolase_dom"/>
</dbReference>
<dbReference type="EMBL" id="LJCQ01000287">
    <property type="protein sequence ID" value="KPV46176.1"/>
    <property type="molecule type" value="Genomic_DNA"/>
</dbReference>
<evidence type="ECO:0000256" key="2">
    <source>
        <dbReference type="ARBA" id="ARBA00022801"/>
    </source>
</evidence>
<reference evidence="4 5" key="1">
    <citation type="submission" date="2015-09" db="EMBL/GenBank/DDBJ databases">
        <title>Draft genome sequence of Acidiplasma aeolicum DSM 18409.</title>
        <authorList>
            <person name="Hemp J."/>
        </authorList>
    </citation>
    <scope>NUCLEOTIDE SEQUENCE [LARGE SCALE GENOMIC DNA]</scope>
    <source>
        <strain evidence="4 5">V</strain>
    </source>
</reference>
<organism evidence="4 5">
    <name type="scientific">Acidiplasma aeolicum</name>
    <dbReference type="NCBI Taxonomy" id="507754"/>
    <lineage>
        <taxon>Archaea</taxon>
        <taxon>Methanobacteriati</taxon>
        <taxon>Thermoplasmatota</taxon>
        <taxon>Thermoplasmata</taxon>
        <taxon>Thermoplasmatales</taxon>
        <taxon>Ferroplasmaceae</taxon>
        <taxon>Acidiplasma</taxon>
    </lineage>
</organism>
<dbReference type="InterPro" id="IPR020476">
    <property type="entry name" value="Nudix_hydrolase"/>
</dbReference>
<dbReference type="Gene3D" id="3.90.79.10">
    <property type="entry name" value="Nucleoside Triphosphate Pyrophosphohydrolase"/>
    <property type="match status" value="1"/>
</dbReference>
<evidence type="ECO:0000259" key="3">
    <source>
        <dbReference type="PROSITE" id="PS51462"/>
    </source>
</evidence>
<name>A0A0P9ER58_9ARCH</name>
<dbReference type="SUPFAM" id="SSF55811">
    <property type="entry name" value="Nudix"/>
    <property type="match status" value="1"/>
</dbReference>
<evidence type="ECO:0000256" key="1">
    <source>
        <dbReference type="ARBA" id="ARBA00001946"/>
    </source>
</evidence>
<comment type="cofactor">
    <cofactor evidence="1">
        <name>Mg(2+)</name>
        <dbReference type="ChEBI" id="CHEBI:18420"/>
    </cofactor>
</comment>
<dbReference type="InterPro" id="IPR020084">
    <property type="entry name" value="NUDIX_hydrolase_CS"/>
</dbReference>
<sequence length="141" mass="15940">MIRLPKIAVGGIIIKNNQVLLGKRRDEPNKNKWAIPGGKVNLNETLEEALKREMHEETGLIIKTGKLMAVAEFINTNFHYVILDYECIIMGGDLKAGSDSLEIKFFDINSLNGNEINETTIEFFNKIKTCKLPVSIVHREI</sequence>
<proteinExistence type="predicted"/>
<dbReference type="PANTHER" id="PTHR43046:SF14">
    <property type="entry name" value="MUTT_NUDIX FAMILY PROTEIN"/>
    <property type="match status" value="1"/>
</dbReference>
<dbReference type="AlphaFoldDB" id="A0A0P9ER58"/>
<dbReference type="Pfam" id="PF00293">
    <property type="entry name" value="NUDIX"/>
    <property type="match status" value="1"/>
</dbReference>
<dbReference type="PATRIC" id="fig|507754.4.peg.101"/>
<evidence type="ECO:0000313" key="5">
    <source>
        <dbReference type="Proteomes" id="UP000050515"/>
    </source>
</evidence>
<dbReference type="PROSITE" id="PS00893">
    <property type="entry name" value="NUDIX_BOX"/>
    <property type="match status" value="1"/>
</dbReference>